<proteinExistence type="predicted"/>
<dbReference type="Proteomes" id="UP001476798">
    <property type="component" value="Unassembled WGS sequence"/>
</dbReference>
<dbReference type="EMBL" id="JAHRIO010076165">
    <property type="protein sequence ID" value="MEQ2183449.1"/>
    <property type="molecule type" value="Genomic_DNA"/>
</dbReference>
<organism evidence="1 2">
    <name type="scientific">Goodea atripinnis</name>
    <dbReference type="NCBI Taxonomy" id="208336"/>
    <lineage>
        <taxon>Eukaryota</taxon>
        <taxon>Metazoa</taxon>
        <taxon>Chordata</taxon>
        <taxon>Craniata</taxon>
        <taxon>Vertebrata</taxon>
        <taxon>Euteleostomi</taxon>
        <taxon>Actinopterygii</taxon>
        <taxon>Neopterygii</taxon>
        <taxon>Teleostei</taxon>
        <taxon>Neoteleostei</taxon>
        <taxon>Acanthomorphata</taxon>
        <taxon>Ovalentaria</taxon>
        <taxon>Atherinomorphae</taxon>
        <taxon>Cyprinodontiformes</taxon>
        <taxon>Goodeidae</taxon>
        <taxon>Goodea</taxon>
    </lineage>
</organism>
<keyword evidence="1" id="KW-0675">Receptor</keyword>
<evidence type="ECO:0000313" key="1">
    <source>
        <dbReference type="EMBL" id="MEQ2183449.1"/>
    </source>
</evidence>
<reference evidence="1 2" key="1">
    <citation type="submission" date="2021-06" db="EMBL/GenBank/DDBJ databases">
        <authorList>
            <person name="Palmer J.M."/>
        </authorList>
    </citation>
    <scope>NUCLEOTIDE SEQUENCE [LARGE SCALE GENOMIC DNA]</scope>
    <source>
        <strain evidence="1 2">GA_2019</strain>
        <tissue evidence="1">Muscle</tissue>
    </source>
</reference>
<feature type="non-terminal residue" evidence="1">
    <location>
        <position position="1"/>
    </location>
</feature>
<keyword evidence="2" id="KW-1185">Reference proteome</keyword>
<accession>A0ABV0PIY3</accession>
<gene>
    <name evidence="1" type="primary">TGFBR2_4</name>
    <name evidence="1" type="ORF">GOODEAATRI_032623</name>
</gene>
<sequence length="86" mass="9676">GILVICTTIRECWDHDPEARLTAHCVAERLSEIEDEPEKLSSRSSSAEKIREELNGPIAMEIPEEEVKINEIQNIIAVDCSLSDKQ</sequence>
<comment type="caution">
    <text evidence="1">The sequence shown here is derived from an EMBL/GenBank/DDBJ whole genome shotgun (WGS) entry which is preliminary data.</text>
</comment>
<protein>
    <submittedName>
        <fullName evidence="1">TGF-beta receptor type-2</fullName>
    </submittedName>
</protein>
<name>A0ABV0PIY3_9TELE</name>
<evidence type="ECO:0000313" key="2">
    <source>
        <dbReference type="Proteomes" id="UP001476798"/>
    </source>
</evidence>